<dbReference type="Pfam" id="PF12836">
    <property type="entry name" value="HHH_3"/>
    <property type="match status" value="1"/>
</dbReference>
<gene>
    <name evidence="1" type="ORF">H1D44_20250</name>
    <name evidence="2" type="ORF">HOP48_20440</name>
</gene>
<protein>
    <submittedName>
        <fullName evidence="1">Helix-hairpin-helix domain-containing protein</fullName>
    </submittedName>
</protein>
<dbReference type="Gene3D" id="1.10.150.320">
    <property type="entry name" value="Photosystem II 12 kDa extrinsic protein"/>
    <property type="match status" value="1"/>
</dbReference>
<dbReference type="Proteomes" id="UP000518091">
    <property type="component" value="Unassembled WGS sequence"/>
</dbReference>
<dbReference type="EMBL" id="JABFUB010000042">
    <property type="protein sequence ID" value="MCG6663891.1"/>
    <property type="molecule type" value="Genomic_DNA"/>
</dbReference>
<evidence type="ECO:0000313" key="2">
    <source>
        <dbReference type="EMBL" id="MCG6663891.1"/>
    </source>
</evidence>
<proteinExistence type="predicted"/>
<evidence type="ECO:0000313" key="3">
    <source>
        <dbReference type="Proteomes" id="UP000518091"/>
    </source>
</evidence>
<keyword evidence="4" id="KW-1185">Reference proteome</keyword>
<comment type="caution">
    <text evidence="1">The sequence shown here is derived from an EMBL/GenBank/DDBJ whole genome shotgun (WGS) entry which is preliminary data.</text>
</comment>
<dbReference type="AlphaFoldDB" id="A0A7W0AG36"/>
<accession>A0A7W0AG36</accession>
<evidence type="ECO:0000313" key="4">
    <source>
        <dbReference type="Proteomes" id="UP000814353"/>
    </source>
</evidence>
<organism evidence="1 3">
    <name type="scientific">Billgrantia kenyensis</name>
    <dbReference type="NCBI Taxonomy" id="321266"/>
    <lineage>
        <taxon>Bacteria</taxon>
        <taxon>Pseudomonadati</taxon>
        <taxon>Pseudomonadota</taxon>
        <taxon>Gammaproteobacteria</taxon>
        <taxon>Oceanospirillales</taxon>
        <taxon>Halomonadaceae</taxon>
        <taxon>Billgrantia</taxon>
    </lineage>
</organism>
<reference evidence="1 3" key="2">
    <citation type="submission" date="2020-07" db="EMBL/GenBank/DDBJ databases">
        <title>Identification of Halomonas strains.</title>
        <authorList>
            <person name="Xiao Z."/>
            <person name="Shen J."/>
        </authorList>
    </citation>
    <scope>NUCLEOTIDE SEQUENCE [LARGE SCALE GENOMIC DNA]</scope>
    <source>
        <strain evidence="1 3">DSM 17331</strain>
    </source>
</reference>
<dbReference type="EMBL" id="JACEFT010000056">
    <property type="protein sequence ID" value="MBA2781209.1"/>
    <property type="molecule type" value="Genomic_DNA"/>
</dbReference>
<reference evidence="2 4" key="1">
    <citation type="submission" date="2020-05" db="EMBL/GenBank/DDBJ databases">
        <title>Comparative genomic analysis of denitrifying bacteria from Halomonas genus.</title>
        <authorList>
            <person name="Wang L."/>
            <person name="Shao Z."/>
        </authorList>
    </citation>
    <scope>NUCLEOTIDE SEQUENCE [LARGE SCALE GENOMIC DNA]</scope>
    <source>
        <strain evidence="2 4">DSM 17331</strain>
    </source>
</reference>
<evidence type="ECO:0000313" key="1">
    <source>
        <dbReference type="EMBL" id="MBA2781209.1"/>
    </source>
</evidence>
<dbReference type="Proteomes" id="UP000814353">
    <property type="component" value="Unassembled WGS sequence"/>
</dbReference>
<dbReference type="SUPFAM" id="SSF81585">
    <property type="entry name" value="PsbU/PolX domain-like"/>
    <property type="match status" value="1"/>
</dbReference>
<name>A0A7W0AG36_9GAMM</name>
<sequence>MFGGSLHDLTEASVLCIDINATEAELLTDLPHVGPARAEAIEEGRPWQSLEDLSRIRGISPGRVDEIQASGLLCD</sequence>